<evidence type="ECO:0000256" key="1">
    <source>
        <dbReference type="ARBA" id="ARBA00023002"/>
    </source>
</evidence>
<organism evidence="3 4">
    <name type="scientific">Thioclava kandeliae</name>
    <dbReference type="NCBI Taxonomy" id="3070818"/>
    <lineage>
        <taxon>Bacteria</taxon>
        <taxon>Pseudomonadati</taxon>
        <taxon>Pseudomonadota</taxon>
        <taxon>Alphaproteobacteria</taxon>
        <taxon>Rhodobacterales</taxon>
        <taxon>Paracoccaceae</taxon>
        <taxon>Thioclava</taxon>
    </lineage>
</organism>
<evidence type="ECO:0000259" key="2">
    <source>
        <dbReference type="Pfam" id="PF01266"/>
    </source>
</evidence>
<dbReference type="EMBL" id="JAYWLC010000003">
    <property type="protein sequence ID" value="MER5171166.1"/>
    <property type="molecule type" value="Genomic_DNA"/>
</dbReference>
<dbReference type="Gene3D" id="3.30.9.10">
    <property type="entry name" value="D-Amino Acid Oxidase, subunit A, domain 2"/>
    <property type="match status" value="1"/>
</dbReference>
<dbReference type="Proteomes" id="UP001438953">
    <property type="component" value="Unassembled WGS sequence"/>
</dbReference>
<dbReference type="SUPFAM" id="SSF51905">
    <property type="entry name" value="FAD/NAD(P)-binding domain"/>
    <property type="match status" value="1"/>
</dbReference>
<evidence type="ECO:0000313" key="3">
    <source>
        <dbReference type="EMBL" id="MER5171166.1"/>
    </source>
</evidence>
<name>A0ABV1SF58_9RHOB</name>
<dbReference type="Pfam" id="PF01266">
    <property type="entry name" value="DAO"/>
    <property type="match status" value="1"/>
</dbReference>
<protein>
    <submittedName>
        <fullName evidence="3">FAD-binding oxidoreductase</fullName>
        <ecNumber evidence="3">1.-.-.-</ecNumber>
    </submittedName>
</protein>
<dbReference type="PANTHER" id="PTHR13847">
    <property type="entry name" value="SARCOSINE DEHYDROGENASE-RELATED"/>
    <property type="match status" value="1"/>
</dbReference>
<keyword evidence="4" id="KW-1185">Reference proteome</keyword>
<dbReference type="EC" id="1.-.-.-" evidence="3"/>
<dbReference type="GO" id="GO:0016491">
    <property type="term" value="F:oxidoreductase activity"/>
    <property type="evidence" value="ECO:0007669"/>
    <property type="project" value="UniProtKB-KW"/>
</dbReference>
<dbReference type="InterPro" id="IPR036188">
    <property type="entry name" value="FAD/NAD-bd_sf"/>
</dbReference>
<evidence type="ECO:0000313" key="4">
    <source>
        <dbReference type="Proteomes" id="UP001438953"/>
    </source>
</evidence>
<dbReference type="RefSeq" id="WP_350935356.1">
    <property type="nucleotide sequence ID" value="NZ_JAYWLC010000003.1"/>
</dbReference>
<dbReference type="PANTHER" id="PTHR13847:SF275">
    <property type="entry name" value="GAMMA-GLUTAMYLPUTRESCINE OXIDOREDUCTASE"/>
    <property type="match status" value="1"/>
</dbReference>
<reference evidence="3 4" key="1">
    <citation type="submission" date="2024-06" db="EMBL/GenBank/DDBJ databases">
        <title>Thioclava kandeliae sp. nov. from a rhizosphere soil sample of Kandelia candel in a mangrove.</title>
        <authorList>
            <person name="Mu T."/>
        </authorList>
    </citation>
    <scope>NUCLEOTIDE SEQUENCE [LARGE SCALE GENOMIC DNA]</scope>
    <source>
        <strain evidence="3 4">CPCC 100088</strain>
    </source>
</reference>
<dbReference type="PRINTS" id="PR00411">
    <property type="entry name" value="PNDRDTASEI"/>
</dbReference>
<sequence>MHTPSNLWHLTCAEQISPDRLLADAEVDLAVIGGGFTGCSAALEAARAGASVIVLEAETLAHGGSGRNVGLVNAGLWLPPEEVVAQLGEAMGRRLIEALGRGPETVFSRIREFGIECEAAQNGTLHLAHAPGGVRDLKNRFRQGTGFGAPLRLLDREETARRTGSSAFHAALLDPRAGTVQPRAYCLGLARAAIAAGARICQRTPVTGVERAGGRWHVQAGGHRVSAARLLVATNAYHQLAEGAYAPEYVVVSYCQFATAPLSPDQRQRILAGREGCWDTAMVMSSIRTDAQGRLIIGGMGNTEGPAAMIHESWARRKLRHLYPELADIPFEHQWRGRIAMTRDHIPKVVAFGPDAYAVFGYSGRGICPGTVIGTAAAQALLGAGEAALPLPVHQAYSERFKSVAGAYVEFGAALTHALRPGLLGA</sequence>
<gene>
    <name evidence="3" type="ORF">VSX56_05190</name>
</gene>
<keyword evidence="1 3" id="KW-0560">Oxidoreductase</keyword>
<dbReference type="Gene3D" id="3.50.50.60">
    <property type="entry name" value="FAD/NAD(P)-binding domain"/>
    <property type="match status" value="1"/>
</dbReference>
<comment type="caution">
    <text evidence="3">The sequence shown here is derived from an EMBL/GenBank/DDBJ whole genome shotgun (WGS) entry which is preliminary data.</text>
</comment>
<dbReference type="InterPro" id="IPR006076">
    <property type="entry name" value="FAD-dep_OxRdtase"/>
</dbReference>
<feature type="domain" description="FAD dependent oxidoreductase" evidence="2">
    <location>
        <begin position="28"/>
        <end position="379"/>
    </location>
</feature>
<proteinExistence type="predicted"/>
<accession>A0ABV1SF58</accession>